<sequence length="154" mass="16949">MVQGGGTLSPSYFETSTSDVVVARAGTSVAICSHMATTIICCMIYKSLGRSSLEEVSEDVLWHGCSVNSSGGQQAWEILGLLSYWRGLGCPWYNLQNLGTTSYLHGLFLVQCLARCFHCYSHLNYVFLHTTPLDDCKKCMGRIDINCYSKSGPK</sequence>
<protein>
    <submittedName>
        <fullName evidence="1">Uncharacterized protein</fullName>
    </submittedName>
</protein>
<comment type="caution">
    <text evidence="1">The sequence shown here is derived from an EMBL/GenBank/DDBJ whole genome shotgun (WGS) entry which is preliminary data.</text>
</comment>
<name>A0AAW2MJZ2_9LAMI</name>
<evidence type="ECO:0000313" key="1">
    <source>
        <dbReference type="EMBL" id="KAL0331198.1"/>
    </source>
</evidence>
<reference evidence="1" key="2">
    <citation type="journal article" date="2024" name="Plant">
        <title>Genomic evolution and insights into agronomic trait innovations of Sesamum species.</title>
        <authorList>
            <person name="Miao H."/>
            <person name="Wang L."/>
            <person name="Qu L."/>
            <person name="Liu H."/>
            <person name="Sun Y."/>
            <person name="Le M."/>
            <person name="Wang Q."/>
            <person name="Wei S."/>
            <person name="Zheng Y."/>
            <person name="Lin W."/>
            <person name="Duan Y."/>
            <person name="Cao H."/>
            <person name="Xiong S."/>
            <person name="Wang X."/>
            <person name="Wei L."/>
            <person name="Li C."/>
            <person name="Ma Q."/>
            <person name="Ju M."/>
            <person name="Zhao R."/>
            <person name="Li G."/>
            <person name="Mu C."/>
            <person name="Tian Q."/>
            <person name="Mei H."/>
            <person name="Zhang T."/>
            <person name="Gao T."/>
            <person name="Zhang H."/>
        </authorList>
    </citation>
    <scope>NUCLEOTIDE SEQUENCE</scope>
    <source>
        <strain evidence="1">G01</strain>
    </source>
</reference>
<organism evidence="1">
    <name type="scientific">Sesamum angustifolium</name>
    <dbReference type="NCBI Taxonomy" id="2727405"/>
    <lineage>
        <taxon>Eukaryota</taxon>
        <taxon>Viridiplantae</taxon>
        <taxon>Streptophyta</taxon>
        <taxon>Embryophyta</taxon>
        <taxon>Tracheophyta</taxon>
        <taxon>Spermatophyta</taxon>
        <taxon>Magnoliopsida</taxon>
        <taxon>eudicotyledons</taxon>
        <taxon>Gunneridae</taxon>
        <taxon>Pentapetalae</taxon>
        <taxon>asterids</taxon>
        <taxon>lamiids</taxon>
        <taxon>Lamiales</taxon>
        <taxon>Pedaliaceae</taxon>
        <taxon>Sesamum</taxon>
    </lineage>
</organism>
<dbReference type="AlphaFoldDB" id="A0AAW2MJZ2"/>
<accession>A0AAW2MJZ2</accession>
<reference evidence="1" key="1">
    <citation type="submission" date="2020-06" db="EMBL/GenBank/DDBJ databases">
        <authorList>
            <person name="Li T."/>
            <person name="Hu X."/>
            <person name="Zhang T."/>
            <person name="Song X."/>
            <person name="Zhang H."/>
            <person name="Dai N."/>
            <person name="Sheng W."/>
            <person name="Hou X."/>
            <person name="Wei L."/>
        </authorList>
    </citation>
    <scope>NUCLEOTIDE SEQUENCE</scope>
    <source>
        <strain evidence="1">G01</strain>
        <tissue evidence="1">Leaf</tissue>
    </source>
</reference>
<proteinExistence type="predicted"/>
<gene>
    <name evidence="1" type="ORF">Sangu_1665300</name>
</gene>
<dbReference type="EMBL" id="JACGWK010000010">
    <property type="protein sequence ID" value="KAL0331198.1"/>
    <property type="molecule type" value="Genomic_DNA"/>
</dbReference>